<evidence type="ECO:0000313" key="2">
    <source>
        <dbReference type="Proteomes" id="UP000217211"/>
    </source>
</evidence>
<name>A0A249PCW0_9HYPH</name>
<proteinExistence type="predicted"/>
<accession>A0A249PCW0</accession>
<dbReference type="EMBL" id="CP023067">
    <property type="protein sequence ID" value="ASY63605.1"/>
    <property type="molecule type" value="Genomic_DNA"/>
</dbReference>
<protein>
    <submittedName>
        <fullName evidence="1">Uncharacterized protein</fullName>
    </submittedName>
</protein>
<organism evidence="1 2">
    <name type="scientific">Sinorhizobium sojae CCBAU 05684</name>
    <dbReference type="NCBI Taxonomy" id="716928"/>
    <lineage>
        <taxon>Bacteria</taxon>
        <taxon>Pseudomonadati</taxon>
        <taxon>Pseudomonadota</taxon>
        <taxon>Alphaproteobacteria</taxon>
        <taxon>Hyphomicrobiales</taxon>
        <taxon>Rhizobiaceae</taxon>
        <taxon>Sinorhizobium/Ensifer group</taxon>
        <taxon>Sinorhizobium</taxon>
    </lineage>
</organism>
<gene>
    <name evidence="1" type="ORF">SJ05684_c21640</name>
</gene>
<dbReference type="AlphaFoldDB" id="A0A249PCW0"/>
<sequence length="67" mass="8038">MLFQRFNSLKGLHSQLVFIELRFLINFTLFSEFLRFPSVIGLPHHPIADFRKRELFPVNFENRFVGI</sequence>
<evidence type="ECO:0000313" key="1">
    <source>
        <dbReference type="EMBL" id="ASY63605.1"/>
    </source>
</evidence>
<keyword evidence="2" id="KW-1185">Reference proteome</keyword>
<dbReference type="Proteomes" id="UP000217211">
    <property type="component" value="Chromosome"/>
</dbReference>
<dbReference type="KEGG" id="esj:SJ05684_c21640"/>
<reference evidence="1 2" key="1">
    <citation type="submission" date="2017-08" db="EMBL/GenBank/DDBJ databases">
        <title>Multipartite genome sequences of Sinorhizobium species nodulating soybeans.</title>
        <authorList>
            <person name="Tian C.F."/>
        </authorList>
    </citation>
    <scope>NUCLEOTIDE SEQUENCE [LARGE SCALE GENOMIC DNA]</scope>
    <source>
        <strain evidence="1 2">CCBAU 05684</strain>
    </source>
</reference>